<organism evidence="2 3">
    <name type="scientific">Baudoinia panamericana (strain UAMH 10762)</name>
    <name type="common">Angels' share fungus</name>
    <name type="synonym">Baudoinia compniacensis (strain UAMH 10762)</name>
    <dbReference type="NCBI Taxonomy" id="717646"/>
    <lineage>
        <taxon>Eukaryota</taxon>
        <taxon>Fungi</taxon>
        <taxon>Dikarya</taxon>
        <taxon>Ascomycota</taxon>
        <taxon>Pezizomycotina</taxon>
        <taxon>Dothideomycetes</taxon>
        <taxon>Dothideomycetidae</taxon>
        <taxon>Mycosphaerellales</taxon>
        <taxon>Teratosphaeriaceae</taxon>
        <taxon>Baudoinia</taxon>
    </lineage>
</organism>
<dbReference type="KEGG" id="bcom:BAUCODRAFT_37317"/>
<dbReference type="AlphaFoldDB" id="M2MQ82"/>
<dbReference type="EMBL" id="KB445560">
    <property type="protein sequence ID" value="EMC93628.1"/>
    <property type="molecule type" value="Genomic_DNA"/>
</dbReference>
<dbReference type="Proteomes" id="UP000011761">
    <property type="component" value="Unassembled WGS sequence"/>
</dbReference>
<keyword evidence="3" id="KW-1185">Reference proteome</keyword>
<evidence type="ECO:0000313" key="2">
    <source>
        <dbReference type="EMBL" id="EMC93628.1"/>
    </source>
</evidence>
<protein>
    <submittedName>
        <fullName evidence="2">Uncharacterized protein</fullName>
    </submittedName>
</protein>
<accession>M2MQ82</accession>
<evidence type="ECO:0000313" key="3">
    <source>
        <dbReference type="Proteomes" id="UP000011761"/>
    </source>
</evidence>
<name>M2MQ82_BAUPA</name>
<evidence type="ECO:0000256" key="1">
    <source>
        <dbReference type="SAM" id="MobiDB-lite"/>
    </source>
</evidence>
<dbReference type="HOGENOM" id="CLU_2830794_0_0_1"/>
<dbReference type="RefSeq" id="XP_007679288.1">
    <property type="nucleotide sequence ID" value="XM_007681098.1"/>
</dbReference>
<dbReference type="GeneID" id="19113215"/>
<sequence>MSSRHVLFTPLLIEQKSANNILPAREGVWDELIPCSISRLDNPRSRWPSVAKKNSSSKALPAFALY</sequence>
<gene>
    <name evidence="2" type="ORF">BAUCODRAFT_37317</name>
</gene>
<proteinExistence type="predicted"/>
<reference evidence="2 3" key="1">
    <citation type="journal article" date="2012" name="PLoS Pathog.">
        <title>Diverse lifestyles and strategies of plant pathogenesis encoded in the genomes of eighteen Dothideomycetes fungi.</title>
        <authorList>
            <person name="Ohm R.A."/>
            <person name="Feau N."/>
            <person name="Henrissat B."/>
            <person name="Schoch C.L."/>
            <person name="Horwitz B.A."/>
            <person name="Barry K.W."/>
            <person name="Condon B.J."/>
            <person name="Copeland A.C."/>
            <person name="Dhillon B."/>
            <person name="Glaser F."/>
            <person name="Hesse C.N."/>
            <person name="Kosti I."/>
            <person name="LaButti K."/>
            <person name="Lindquist E.A."/>
            <person name="Lucas S."/>
            <person name="Salamov A.A."/>
            <person name="Bradshaw R.E."/>
            <person name="Ciuffetti L."/>
            <person name="Hamelin R.C."/>
            <person name="Kema G.H.J."/>
            <person name="Lawrence C."/>
            <person name="Scott J.A."/>
            <person name="Spatafora J.W."/>
            <person name="Turgeon B.G."/>
            <person name="de Wit P.J.G.M."/>
            <person name="Zhong S."/>
            <person name="Goodwin S.B."/>
            <person name="Grigoriev I.V."/>
        </authorList>
    </citation>
    <scope>NUCLEOTIDE SEQUENCE [LARGE SCALE GENOMIC DNA]</scope>
    <source>
        <strain evidence="2 3">UAMH 10762</strain>
    </source>
</reference>
<feature type="region of interest" description="Disordered" evidence="1">
    <location>
        <begin position="45"/>
        <end position="66"/>
    </location>
</feature>